<dbReference type="EMBL" id="OCNF01000002">
    <property type="protein sequence ID" value="SOD65334.1"/>
    <property type="molecule type" value="Genomic_DNA"/>
</dbReference>
<accession>A0A286E379</accession>
<proteinExistence type="predicted"/>
<dbReference type="Proteomes" id="UP000219669">
    <property type="component" value="Unassembled WGS sequence"/>
</dbReference>
<evidence type="ECO:0000313" key="2">
    <source>
        <dbReference type="Proteomes" id="UP000219669"/>
    </source>
</evidence>
<keyword evidence="2" id="KW-1185">Reference proteome</keyword>
<dbReference type="Gene3D" id="1.10.1220.10">
    <property type="entry name" value="Met repressor-like"/>
    <property type="match status" value="1"/>
</dbReference>
<dbReference type="InterPro" id="IPR013321">
    <property type="entry name" value="Arc_rbn_hlx_hlx"/>
</dbReference>
<name>A0A286E379_9NEIS</name>
<dbReference type="Pfam" id="PF04221">
    <property type="entry name" value="RelB"/>
    <property type="match status" value="1"/>
</dbReference>
<gene>
    <name evidence="1" type="ORF">SAMN02746062_00248</name>
</gene>
<dbReference type="InterPro" id="IPR007337">
    <property type="entry name" value="RelB/DinJ"/>
</dbReference>
<sequence>MSYSHIHFLADENIKKQAFDVIKSHGLTPAKMFNLLLAEIARTRVLPVNVNPHSYATTQNTLAEKLACDDGLDIEFERIDLGLREVAIKTSY</sequence>
<dbReference type="GO" id="GO:0006355">
    <property type="term" value="P:regulation of DNA-templated transcription"/>
    <property type="evidence" value="ECO:0007669"/>
    <property type="project" value="InterPro"/>
</dbReference>
<organism evidence="1 2">
    <name type="scientific">Alysiella filiformis DSM 16848</name>
    <dbReference type="NCBI Taxonomy" id="1120981"/>
    <lineage>
        <taxon>Bacteria</taxon>
        <taxon>Pseudomonadati</taxon>
        <taxon>Pseudomonadota</taxon>
        <taxon>Betaproteobacteria</taxon>
        <taxon>Neisseriales</taxon>
        <taxon>Neisseriaceae</taxon>
        <taxon>Alysiella</taxon>
    </lineage>
</organism>
<reference evidence="1 2" key="1">
    <citation type="submission" date="2017-09" db="EMBL/GenBank/DDBJ databases">
        <authorList>
            <person name="Ehlers B."/>
            <person name="Leendertz F.H."/>
        </authorList>
    </citation>
    <scope>NUCLEOTIDE SEQUENCE [LARGE SCALE GENOMIC DNA]</scope>
    <source>
        <strain evidence="1 2">DSM 16848</strain>
    </source>
</reference>
<dbReference type="RefSeq" id="WP_097113328.1">
    <property type="nucleotide sequence ID" value="NZ_CP083931.1"/>
</dbReference>
<evidence type="ECO:0000313" key="1">
    <source>
        <dbReference type="EMBL" id="SOD65334.1"/>
    </source>
</evidence>
<protein>
    <submittedName>
        <fullName evidence="1">Addiction module antitoxin, RelB/DinJ family</fullName>
    </submittedName>
</protein>
<dbReference type="AlphaFoldDB" id="A0A286E379"/>